<dbReference type="EMBL" id="HBIV01036779">
    <property type="protein sequence ID" value="CAE0674429.1"/>
    <property type="molecule type" value="Transcribed_RNA"/>
</dbReference>
<evidence type="ECO:0000256" key="8">
    <source>
        <dbReference type="ARBA" id="ARBA00023242"/>
    </source>
</evidence>
<keyword evidence="2" id="KW-0479">Metal-binding</keyword>
<dbReference type="Pfam" id="PF00096">
    <property type="entry name" value="zf-C2H2"/>
    <property type="match status" value="2"/>
</dbReference>
<feature type="region of interest" description="Disordered" evidence="10">
    <location>
        <begin position="500"/>
        <end position="552"/>
    </location>
</feature>
<dbReference type="InterPro" id="IPR013087">
    <property type="entry name" value="Znf_C2H2_type"/>
</dbReference>
<feature type="compositionally biased region" description="Basic and acidic residues" evidence="10">
    <location>
        <begin position="521"/>
        <end position="531"/>
    </location>
</feature>
<dbReference type="SUPFAM" id="SSF57667">
    <property type="entry name" value="beta-beta-alpha zinc fingers"/>
    <property type="match status" value="1"/>
</dbReference>
<evidence type="ECO:0000256" key="5">
    <source>
        <dbReference type="ARBA" id="ARBA00022833"/>
    </source>
</evidence>
<feature type="region of interest" description="Disordered" evidence="10">
    <location>
        <begin position="315"/>
        <end position="339"/>
    </location>
</feature>
<feature type="region of interest" description="Disordered" evidence="10">
    <location>
        <begin position="56"/>
        <end position="85"/>
    </location>
</feature>
<feature type="compositionally biased region" description="Basic and acidic residues" evidence="10">
    <location>
        <begin position="377"/>
        <end position="389"/>
    </location>
</feature>
<feature type="domain" description="C2H2-type" evidence="11">
    <location>
        <begin position="456"/>
        <end position="483"/>
    </location>
</feature>
<dbReference type="Gene3D" id="3.30.160.60">
    <property type="entry name" value="Classic Zinc Finger"/>
    <property type="match status" value="2"/>
</dbReference>
<evidence type="ECO:0000256" key="7">
    <source>
        <dbReference type="ARBA" id="ARBA00023163"/>
    </source>
</evidence>
<evidence type="ECO:0000256" key="10">
    <source>
        <dbReference type="SAM" id="MobiDB-lite"/>
    </source>
</evidence>
<dbReference type="PANTHER" id="PTHR16515:SF49">
    <property type="entry name" value="GASTRULA ZINC FINGER PROTEIN XLCGF49.1-LIKE-RELATED"/>
    <property type="match status" value="1"/>
</dbReference>
<organism evidence="12">
    <name type="scientific">Lotharella globosa</name>
    <dbReference type="NCBI Taxonomy" id="91324"/>
    <lineage>
        <taxon>Eukaryota</taxon>
        <taxon>Sar</taxon>
        <taxon>Rhizaria</taxon>
        <taxon>Cercozoa</taxon>
        <taxon>Chlorarachniophyceae</taxon>
        <taxon>Lotharella</taxon>
    </lineage>
</organism>
<dbReference type="GO" id="GO:0010468">
    <property type="term" value="P:regulation of gene expression"/>
    <property type="evidence" value="ECO:0007669"/>
    <property type="project" value="TreeGrafter"/>
</dbReference>
<dbReference type="GO" id="GO:0008270">
    <property type="term" value="F:zinc ion binding"/>
    <property type="evidence" value="ECO:0007669"/>
    <property type="project" value="UniProtKB-KW"/>
</dbReference>
<evidence type="ECO:0000256" key="4">
    <source>
        <dbReference type="ARBA" id="ARBA00022771"/>
    </source>
</evidence>
<keyword evidence="4 9" id="KW-0863">Zinc-finger</keyword>
<dbReference type="SMART" id="SM00355">
    <property type="entry name" value="ZnF_C2H2"/>
    <property type="match status" value="2"/>
</dbReference>
<feature type="compositionally biased region" description="Pro residues" evidence="10">
    <location>
        <begin position="315"/>
        <end position="324"/>
    </location>
</feature>
<evidence type="ECO:0000256" key="3">
    <source>
        <dbReference type="ARBA" id="ARBA00022737"/>
    </source>
</evidence>
<evidence type="ECO:0000256" key="2">
    <source>
        <dbReference type="ARBA" id="ARBA00022723"/>
    </source>
</evidence>
<evidence type="ECO:0000259" key="11">
    <source>
        <dbReference type="PROSITE" id="PS50157"/>
    </source>
</evidence>
<feature type="compositionally biased region" description="Basic and acidic residues" evidence="10">
    <location>
        <begin position="500"/>
        <end position="511"/>
    </location>
</feature>
<gene>
    <name evidence="12" type="ORF">LGLO00237_LOCUS26203</name>
</gene>
<feature type="region of interest" description="Disordered" evidence="10">
    <location>
        <begin position="377"/>
        <end position="401"/>
    </location>
</feature>
<evidence type="ECO:0000256" key="1">
    <source>
        <dbReference type="ARBA" id="ARBA00004123"/>
    </source>
</evidence>
<dbReference type="GO" id="GO:0005634">
    <property type="term" value="C:nucleus"/>
    <property type="evidence" value="ECO:0007669"/>
    <property type="project" value="UniProtKB-SubCell"/>
</dbReference>
<evidence type="ECO:0000256" key="6">
    <source>
        <dbReference type="ARBA" id="ARBA00023015"/>
    </source>
</evidence>
<feature type="domain" description="C2H2-type" evidence="11">
    <location>
        <begin position="484"/>
        <end position="515"/>
    </location>
</feature>
<dbReference type="FunFam" id="3.30.160.60:FF:001049">
    <property type="entry name" value="zinc finger protein 319"/>
    <property type="match status" value="1"/>
</dbReference>
<keyword evidence="7" id="KW-0804">Transcription</keyword>
<keyword evidence="5" id="KW-0862">Zinc</keyword>
<feature type="compositionally biased region" description="Polar residues" evidence="10">
    <location>
        <begin position="234"/>
        <end position="248"/>
    </location>
</feature>
<dbReference type="InterPro" id="IPR036236">
    <property type="entry name" value="Znf_C2H2_sf"/>
</dbReference>
<feature type="region of interest" description="Disordered" evidence="10">
    <location>
        <begin position="210"/>
        <end position="302"/>
    </location>
</feature>
<dbReference type="InterPro" id="IPR050331">
    <property type="entry name" value="Zinc_finger"/>
</dbReference>
<name>A0A7S3Z7R3_9EUKA</name>
<accession>A0A7S3Z7R3</accession>
<dbReference type="PROSITE" id="PS50157">
    <property type="entry name" value="ZINC_FINGER_C2H2_2"/>
    <property type="match status" value="2"/>
</dbReference>
<evidence type="ECO:0000313" key="12">
    <source>
        <dbReference type="EMBL" id="CAE0674429.1"/>
    </source>
</evidence>
<reference evidence="12" key="1">
    <citation type="submission" date="2021-01" db="EMBL/GenBank/DDBJ databases">
        <authorList>
            <person name="Corre E."/>
            <person name="Pelletier E."/>
            <person name="Niang G."/>
            <person name="Scheremetjew M."/>
            <person name="Finn R."/>
            <person name="Kale V."/>
            <person name="Holt S."/>
            <person name="Cochrane G."/>
            <person name="Meng A."/>
            <person name="Brown T."/>
            <person name="Cohen L."/>
        </authorList>
    </citation>
    <scope>NUCLEOTIDE SEQUENCE</scope>
    <source>
        <strain evidence="12">CCCM811</strain>
    </source>
</reference>
<protein>
    <recommendedName>
        <fullName evidence="11">C2H2-type domain-containing protein</fullName>
    </recommendedName>
</protein>
<feature type="compositionally biased region" description="Polar residues" evidence="10">
    <location>
        <begin position="216"/>
        <end position="225"/>
    </location>
</feature>
<dbReference type="PROSITE" id="PS00028">
    <property type="entry name" value="ZINC_FINGER_C2H2_1"/>
    <property type="match status" value="2"/>
</dbReference>
<comment type="subcellular location">
    <subcellularLocation>
        <location evidence="1">Nucleus</location>
    </subcellularLocation>
</comment>
<keyword evidence="6" id="KW-0805">Transcription regulation</keyword>
<evidence type="ECO:0000256" key="9">
    <source>
        <dbReference type="PROSITE-ProRule" id="PRU00042"/>
    </source>
</evidence>
<feature type="compositionally biased region" description="Polar residues" evidence="10">
    <location>
        <begin position="76"/>
        <end position="85"/>
    </location>
</feature>
<keyword evidence="8" id="KW-0539">Nucleus</keyword>
<feature type="compositionally biased region" description="Pro residues" evidence="10">
    <location>
        <begin position="261"/>
        <end position="273"/>
    </location>
</feature>
<feature type="compositionally biased region" description="Basic and acidic residues" evidence="10">
    <location>
        <begin position="61"/>
        <end position="73"/>
    </location>
</feature>
<keyword evidence="3" id="KW-0677">Repeat</keyword>
<dbReference type="PANTHER" id="PTHR16515">
    <property type="entry name" value="PR DOMAIN ZINC FINGER PROTEIN"/>
    <property type="match status" value="1"/>
</dbReference>
<proteinExistence type="predicted"/>
<sequence length="552" mass="60808">MAYRTSPQGRRRYFDAHLSEASNERLPETRWPDHRQISAPAVLLSGSHVGYALHESAGDSIGDRDAPRREKMHASPYSSPASSTRTIVMNRRRSREIDPELFQRGRQQGPPYTIQPPQESLTVPLSYCLYGEMKAKPGTVSSPRSGQHSVRYPPSLPMSEPALAYFESQQNRRQHPGHLLARRQSAPLTNYAWSSEAPARPRWSRIKRMGDHRESSNQINFNSETAGPYVGGNIPSQVPQRRSPSALTGRNAENHIRVAGPPMPSVFPAPSFPAPTVRDSPPGERAGSFGLGSPEKSPAHVQPRMDLCDKGNKMPPVPALPSSPPRLVRSQSFGSSKEMKLSATRSQMSTMSMPEVHSGRSGTGVGGGITLQCSFERSGERNGKTREGEQVPSSLASNHSRIKLPTTPIPAVVKDECKAVEAVVLKQHIKKSSGDGFIAFIPVSSGFDNDVKPRQYKCLHCKKIFRQRSTVVAHVRTHTGEKPFKCKLCNRGFAQRSNLRRHEYTRHETHMSESFSGGNSPERHLSSRSREGSSNSSGKVTATATATKHIGR</sequence>
<dbReference type="AlphaFoldDB" id="A0A7S3Z7R3"/>
<dbReference type="FunFam" id="3.30.160.60:FF:000060">
    <property type="entry name" value="zinc finger protein 436"/>
    <property type="match status" value="1"/>
</dbReference>